<dbReference type="InterPro" id="IPR052718">
    <property type="entry name" value="NmrA-type_oxidoreductase"/>
</dbReference>
<dbReference type="RefSeq" id="WP_380724147.1">
    <property type="nucleotide sequence ID" value="NZ_JBHTLK010000075.1"/>
</dbReference>
<dbReference type="PANTHER" id="PTHR47129">
    <property type="entry name" value="QUINONE OXIDOREDUCTASE 2"/>
    <property type="match status" value="1"/>
</dbReference>
<comment type="caution">
    <text evidence="1">The sequence shown here is derived from an EMBL/GenBank/DDBJ whole genome shotgun (WGS) entry which is preliminary data.</text>
</comment>
<dbReference type="SUPFAM" id="SSF51735">
    <property type="entry name" value="NAD(P)-binding Rossmann-fold domains"/>
    <property type="match status" value="1"/>
</dbReference>
<dbReference type="EMBL" id="JBHTLK010000075">
    <property type="protein sequence ID" value="MFD1148725.1"/>
    <property type="molecule type" value="Genomic_DNA"/>
</dbReference>
<name>A0ABW3QVZ4_9PSEU</name>
<evidence type="ECO:0000313" key="1">
    <source>
        <dbReference type="EMBL" id="MFD1148725.1"/>
    </source>
</evidence>
<dbReference type="Gene3D" id="3.90.25.10">
    <property type="entry name" value="UDP-galactose 4-epimerase, domain 1"/>
    <property type="match status" value="1"/>
</dbReference>
<dbReference type="Gene3D" id="3.40.50.720">
    <property type="entry name" value="NAD(P)-binding Rossmann-like Domain"/>
    <property type="match status" value="1"/>
</dbReference>
<protein>
    <submittedName>
        <fullName evidence="1">NmrA family NAD(P)-binding protein</fullName>
    </submittedName>
</protein>
<accession>A0ABW3QVZ4</accession>
<evidence type="ECO:0000313" key="2">
    <source>
        <dbReference type="Proteomes" id="UP001597168"/>
    </source>
</evidence>
<dbReference type="Proteomes" id="UP001597168">
    <property type="component" value="Unassembled WGS sequence"/>
</dbReference>
<proteinExistence type="predicted"/>
<organism evidence="1 2">
    <name type="scientific">Saccharothrix hoggarensis</name>
    <dbReference type="NCBI Taxonomy" id="913853"/>
    <lineage>
        <taxon>Bacteria</taxon>
        <taxon>Bacillati</taxon>
        <taxon>Actinomycetota</taxon>
        <taxon>Actinomycetes</taxon>
        <taxon>Pseudonocardiales</taxon>
        <taxon>Pseudonocardiaceae</taxon>
        <taxon>Saccharothrix</taxon>
    </lineage>
</organism>
<gene>
    <name evidence="1" type="ORF">ACFQ3T_16465</name>
</gene>
<dbReference type="InterPro" id="IPR036291">
    <property type="entry name" value="NAD(P)-bd_dom_sf"/>
</dbReference>
<sequence length="288" mass="29155">MILVTGFSGALGGLVHDRLVAAGLDVVAGTRAAVGTARRIDFDDPSTLVGGFGDVRVLVFVSAGYAEDDVVLARHGAVVDAAAAAGVRHVIYTSLTGSGDQLSIALAHRWTEARLAAAPFDVTVLRNGLYAEIPAGLALDAAGPAAATGVFTAPLGRGRVSVVAREDLADVAARVAAETWADLSAGRPGRHAGRTYDLVGATAVGGDDIAAALTRSLGRPVAYEPASLARTRPALVAARLEPYQVAHTLSMFANIGAGLLDATGGDLAGLLPTPPRPALDVITQALTS</sequence>
<reference evidence="2" key="1">
    <citation type="journal article" date="2019" name="Int. J. Syst. Evol. Microbiol.">
        <title>The Global Catalogue of Microorganisms (GCM) 10K type strain sequencing project: providing services to taxonomists for standard genome sequencing and annotation.</title>
        <authorList>
            <consortium name="The Broad Institute Genomics Platform"/>
            <consortium name="The Broad Institute Genome Sequencing Center for Infectious Disease"/>
            <person name="Wu L."/>
            <person name="Ma J."/>
        </authorList>
    </citation>
    <scope>NUCLEOTIDE SEQUENCE [LARGE SCALE GENOMIC DNA]</scope>
    <source>
        <strain evidence="2">CCUG 60214</strain>
    </source>
</reference>
<keyword evidence="2" id="KW-1185">Reference proteome</keyword>
<dbReference type="PANTHER" id="PTHR47129:SF1">
    <property type="entry name" value="NMRA-LIKE DOMAIN-CONTAINING PROTEIN"/>
    <property type="match status" value="1"/>
</dbReference>